<feature type="domain" description="RRM" evidence="7">
    <location>
        <begin position="2"/>
        <end position="78"/>
    </location>
</feature>
<evidence type="ECO:0000313" key="9">
    <source>
        <dbReference type="EMBL" id="CAL6103704.1"/>
    </source>
</evidence>
<dbReference type="GO" id="GO:0003729">
    <property type="term" value="F:mRNA binding"/>
    <property type="evidence" value="ECO:0007669"/>
    <property type="project" value="TreeGrafter"/>
</dbReference>
<dbReference type="Pfam" id="PF00076">
    <property type="entry name" value="RRM_1"/>
    <property type="match status" value="4"/>
</dbReference>
<dbReference type="InterPro" id="IPR012677">
    <property type="entry name" value="Nucleotide-bd_a/b_plait_sf"/>
</dbReference>
<protein>
    <submittedName>
        <fullName evidence="8">Putative</fullName>
    </submittedName>
</protein>
<name>A0AA86N9W1_9EUKA</name>
<dbReference type="Gene3D" id="3.30.70.330">
    <property type="match status" value="5"/>
</dbReference>
<comment type="subcellular location">
    <subcellularLocation>
        <location evidence="1">Nucleus</location>
    </subcellularLocation>
</comment>
<evidence type="ECO:0000313" key="8">
    <source>
        <dbReference type="EMBL" id="CAI9915817.1"/>
    </source>
</evidence>
<feature type="domain" description="RRM" evidence="7">
    <location>
        <begin position="551"/>
        <end position="628"/>
    </location>
</feature>
<dbReference type="PROSITE" id="PS50102">
    <property type="entry name" value="RRM"/>
    <property type="match status" value="4"/>
</dbReference>
<keyword evidence="10" id="KW-1185">Reference proteome</keyword>
<dbReference type="PANTHER" id="PTHR48039">
    <property type="entry name" value="RNA-BINDING MOTIF PROTEIN 14B"/>
    <property type="match status" value="1"/>
</dbReference>
<evidence type="ECO:0000256" key="1">
    <source>
        <dbReference type="ARBA" id="ARBA00004123"/>
    </source>
</evidence>
<accession>A0AA86N9W1</accession>
<keyword evidence="3 5" id="KW-0694">RNA-binding</keyword>
<feature type="domain" description="RRM" evidence="7">
    <location>
        <begin position="164"/>
        <end position="241"/>
    </location>
</feature>
<keyword evidence="4" id="KW-0539">Nucleus</keyword>
<dbReference type="EMBL" id="CAXDID020000570">
    <property type="protein sequence ID" value="CAL6103704.1"/>
    <property type="molecule type" value="Genomic_DNA"/>
</dbReference>
<sequence length="638" mass="72660">MSRIYVKNLHMNCTEADIRAHFKACGTVTDVTMQYGPDGHFKRIAFVGFYDKKFPELKKQFDGSYMRGSKISIYEALSHSDAIEKKRKRSAITDKNPEQKGAQQMVKKIFEDGGAELQNYLKMTTQKTWQNELLDDAPILKKNEPQKDEQKQNEKQNEKELDPTKAKIKNLPKTVTEAELAKFFKQFGPVTQAVVSINPVSKEPTGVGFIMYETPKGLKNLLKKKEILMQGKYLQIQQATQLEMKESDFEFAKKAFDKHNTLAWNSLVQNQQNITNQLSQRLNIDHTQIQNNPVAMATGEALLNKELREKMTAAGLQESGPRSKTAILVKNLSDDVTEQMIRQQFGQFGPLLGCDLFFVGFCLVQFGQPSDARRAFNRLAFKKIGTRFMPMMLEWAILKDQIEEVAQEEEIKEEEKVIEEKIEPAEEKKVITKEQKAEPEKKEEVKEQPKPAEKPKPENTKSVHIKSISFQTTAEKFEQTLKQTLKEQLISCNLVQGLNGHKGFGFAVVKENDFQNTLQKINKIICDGFRFEATESVSKTQKQEENDLDTTKLIVKNLAFQASAKELKQLLSQFGRVVSFRAPKKLDNTLRGFAFVEYATEKEAGAAMNLIKTTHFYGRHLVAEPSYEKQAGGAEDAQ</sequence>
<dbReference type="SUPFAM" id="SSF54928">
    <property type="entry name" value="RNA-binding domain, RBD"/>
    <property type="match status" value="4"/>
</dbReference>
<dbReference type="InterPro" id="IPR035979">
    <property type="entry name" value="RBD_domain_sf"/>
</dbReference>
<evidence type="ECO:0000259" key="7">
    <source>
        <dbReference type="PROSITE" id="PS50102"/>
    </source>
</evidence>
<evidence type="ECO:0000256" key="2">
    <source>
        <dbReference type="ARBA" id="ARBA00022737"/>
    </source>
</evidence>
<feature type="region of interest" description="Disordered" evidence="6">
    <location>
        <begin position="138"/>
        <end position="164"/>
    </location>
</feature>
<reference evidence="9 10" key="2">
    <citation type="submission" date="2024-07" db="EMBL/GenBank/DDBJ databases">
        <authorList>
            <person name="Akdeniz Z."/>
        </authorList>
    </citation>
    <scope>NUCLEOTIDE SEQUENCE [LARGE SCALE GENOMIC DNA]</scope>
</reference>
<dbReference type="InterPro" id="IPR051945">
    <property type="entry name" value="RRM_MRD1_RNA_proc_ribogen"/>
</dbReference>
<dbReference type="EMBL" id="CATOUU010000078">
    <property type="protein sequence ID" value="CAI9915817.1"/>
    <property type="molecule type" value="Genomic_DNA"/>
</dbReference>
<organism evidence="8">
    <name type="scientific">Hexamita inflata</name>
    <dbReference type="NCBI Taxonomy" id="28002"/>
    <lineage>
        <taxon>Eukaryota</taxon>
        <taxon>Metamonada</taxon>
        <taxon>Diplomonadida</taxon>
        <taxon>Hexamitidae</taxon>
        <taxon>Hexamitinae</taxon>
        <taxon>Hexamita</taxon>
    </lineage>
</organism>
<gene>
    <name evidence="8" type="ORF">HINF_LOCUS3462</name>
    <name evidence="9" type="ORF">HINF_LOCUS72270</name>
</gene>
<dbReference type="Proteomes" id="UP001642409">
    <property type="component" value="Unassembled WGS sequence"/>
</dbReference>
<evidence type="ECO:0000256" key="6">
    <source>
        <dbReference type="SAM" id="MobiDB-lite"/>
    </source>
</evidence>
<proteinExistence type="predicted"/>
<comment type="caution">
    <text evidence="8">The sequence shown here is derived from an EMBL/GenBank/DDBJ whole genome shotgun (WGS) entry which is preliminary data.</text>
</comment>
<evidence type="ECO:0000313" key="10">
    <source>
        <dbReference type="Proteomes" id="UP001642409"/>
    </source>
</evidence>
<evidence type="ECO:0000256" key="4">
    <source>
        <dbReference type="ARBA" id="ARBA00023242"/>
    </source>
</evidence>
<keyword evidence="2" id="KW-0677">Repeat</keyword>
<reference evidence="8" key="1">
    <citation type="submission" date="2023-06" db="EMBL/GenBank/DDBJ databases">
        <authorList>
            <person name="Kurt Z."/>
        </authorList>
    </citation>
    <scope>NUCLEOTIDE SEQUENCE</scope>
</reference>
<evidence type="ECO:0000256" key="5">
    <source>
        <dbReference type="PROSITE-ProRule" id="PRU00176"/>
    </source>
</evidence>
<feature type="region of interest" description="Disordered" evidence="6">
    <location>
        <begin position="429"/>
        <end position="464"/>
    </location>
</feature>
<dbReference type="InterPro" id="IPR000504">
    <property type="entry name" value="RRM_dom"/>
</dbReference>
<dbReference type="AlphaFoldDB" id="A0AA86N9W1"/>
<dbReference type="SMART" id="SM00360">
    <property type="entry name" value="RRM"/>
    <property type="match status" value="4"/>
</dbReference>
<dbReference type="PANTHER" id="PTHR48039:SF5">
    <property type="entry name" value="RNA-BINDING PROTEIN 28"/>
    <property type="match status" value="1"/>
</dbReference>
<feature type="compositionally biased region" description="Basic and acidic residues" evidence="6">
    <location>
        <begin position="429"/>
        <end position="461"/>
    </location>
</feature>
<dbReference type="CDD" id="cd12320">
    <property type="entry name" value="RRM6_RBM19_RRM5_MRD1"/>
    <property type="match status" value="1"/>
</dbReference>
<dbReference type="GO" id="GO:0005730">
    <property type="term" value="C:nucleolus"/>
    <property type="evidence" value="ECO:0007669"/>
    <property type="project" value="TreeGrafter"/>
</dbReference>
<evidence type="ECO:0000256" key="3">
    <source>
        <dbReference type="ARBA" id="ARBA00022884"/>
    </source>
</evidence>
<feature type="domain" description="RRM" evidence="7">
    <location>
        <begin position="325"/>
        <end position="398"/>
    </location>
</feature>